<feature type="chain" id="PRO_5025483471" evidence="9">
    <location>
        <begin position="21"/>
        <end position="281"/>
    </location>
</feature>
<dbReference type="GO" id="GO:0015098">
    <property type="term" value="F:molybdate ion transmembrane transporter activity"/>
    <property type="evidence" value="ECO:0007669"/>
    <property type="project" value="InterPro"/>
</dbReference>
<dbReference type="InterPro" id="IPR003439">
    <property type="entry name" value="ABC_transporter-like_ATP-bd"/>
</dbReference>
<feature type="signal peptide" evidence="9">
    <location>
        <begin position="1"/>
        <end position="20"/>
    </location>
</feature>
<dbReference type="InterPro" id="IPR011867">
    <property type="entry name" value="ModB_ABC"/>
</dbReference>
<dbReference type="EMBL" id="BKCJ010971847">
    <property type="protein sequence ID" value="GFC57019.1"/>
    <property type="molecule type" value="Genomic_DNA"/>
</dbReference>
<feature type="non-terminal residue" evidence="11">
    <location>
        <position position="281"/>
    </location>
</feature>
<dbReference type="CDD" id="cd06261">
    <property type="entry name" value="TM_PBP2"/>
    <property type="match status" value="1"/>
</dbReference>
<dbReference type="PANTHER" id="PTHR30183">
    <property type="entry name" value="MOLYBDENUM TRANSPORT SYSTEM PERMEASE PROTEIN MODB"/>
    <property type="match status" value="1"/>
</dbReference>
<gene>
    <name evidence="11" type="ORF">Tci_828989</name>
</gene>
<dbReference type="SUPFAM" id="SSF161098">
    <property type="entry name" value="MetI-like"/>
    <property type="match status" value="1"/>
</dbReference>
<keyword evidence="2" id="KW-0813">Transport</keyword>
<sequence>MTASCTTVLLLLVGMPLAYALAHSRSRLRPLAEAVVSLPLVLPPTVIGFYLLLAFSDSTALGRFLIEKLGLSLNFTFPGILVGSLVYSLPFMVQPLQAGFQQLPRSLTEAAYTLGKSRLTTLWRVLLPNMKPALLNGAVLTFAHTLGEFGVVLMIGGNLPGRTRVASIAIYDEVQSLPAIRPSQCLRRHAAGRGLRHLSGAVLVFEERRRPPLLGPVIDFHLTKALHTAAGPRTLDVALTLAPGELVALSGPSGAGKTTLLRMLAGLTRPDGGFLRVAGQP</sequence>
<accession>A0A699PZG2</accession>
<dbReference type="PROSITE" id="PS50928">
    <property type="entry name" value="ABC_TM1"/>
    <property type="match status" value="1"/>
</dbReference>
<dbReference type="SUPFAM" id="SSF52540">
    <property type="entry name" value="P-loop containing nucleoside triphosphate hydrolases"/>
    <property type="match status" value="1"/>
</dbReference>
<evidence type="ECO:0000256" key="3">
    <source>
        <dbReference type="ARBA" id="ARBA00022475"/>
    </source>
</evidence>
<dbReference type="GO" id="GO:0005524">
    <property type="term" value="F:ATP binding"/>
    <property type="evidence" value="ECO:0007669"/>
    <property type="project" value="InterPro"/>
</dbReference>
<keyword evidence="5 8" id="KW-0812">Transmembrane</keyword>
<evidence type="ECO:0000256" key="9">
    <source>
        <dbReference type="SAM" id="SignalP"/>
    </source>
</evidence>
<keyword evidence="7 8" id="KW-0472">Membrane</keyword>
<proteinExistence type="predicted"/>
<feature type="domain" description="ABC transmembrane type-1" evidence="10">
    <location>
        <begin position="1"/>
        <end position="207"/>
    </location>
</feature>
<evidence type="ECO:0000256" key="7">
    <source>
        <dbReference type="ARBA" id="ARBA00023136"/>
    </source>
</evidence>
<keyword evidence="3" id="KW-1003">Cell membrane</keyword>
<dbReference type="Gene3D" id="3.40.50.300">
    <property type="entry name" value="P-loop containing nucleotide triphosphate hydrolases"/>
    <property type="match status" value="1"/>
</dbReference>
<dbReference type="GO" id="GO:0016887">
    <property type="term" value="F:ATP hydrolysis activity"/>
    <property type="evidence" value="ECO:0007669"/>
    <property type="project" value="InterPro"/>
</dbReference>
<evidence type="ECO:0000259" key="10">
    <source>
        <dbReference type="PROSITE" id="PS50928"/>
    </source>
</evidence>
<dbReference type="PANTHER" id="PTHR30183:SF8">
    <property type="entry name" value="MOLYBDENUM TRANSPORT SYSTEM PERMEASE"/>
    <property type="match status" value="1"/>
</dbReference>
<comment type="subcellular location">
    <subcellularLocation>
        <location evidence="1">Cell membrane</location>
        <topology evidence="1">Multi-pass membrane protein</topology>
    </subcellularLocation>
</comment>
<dbReference type="Gene3D" id="1.10.3720.10">
    <property type="entry name" value="MetI-like"/>
    <property type="match status" value="1"/>
</dbReference>
<evidence type="ECO:0000313" key="11">
    <source>
        <dbReference type="EMBL" id="GFC57019.1"/>
    </source>
</evidence>
<dbReference type="InterPro" id="IPR000515">
    <property type="entry name" value="MetI-like"/>
</dbReference>
<keyword evidence="9" id="KW-0732">Signal</keyword>
<feature type="transmembrane region" description="Helical" evidence="8">
    <location>
        <begin position="133"/>
        <end position="155"/>
    </location>
</feature>
<evidence type="ECO:0000256" key="4">
    <source>
        <dbReference type="ARBA" id="ARBA00022505"/>
    </source>
</evidence>
<evidence type="ECO:0000256" key="2">
    <source>
        <dbReference type="ARBA" id="ARBA00022448"/>
    </source>
</evidence>
<evidence type="ECO:0000256" key="1">
    <source>
        <dbReference type="ARBA" id="ARBA00004651"/>
    </source>
</evidence>
<dbReference type="Pfam" id="PF00005">
    <property type="entry name" value="ABC_tran"/>
    <property type="match status" value="1"/>
</dbReference>
<evidence type="ECO:0000256" key="6">
    <source>
        <dbReference type="ARBA" id="ARBA00022989"/>
    </source>
</evidence>
<organism evidence="11">
    <name type="scientific">Tanacetum cinerariifolium</name>
    <name type="common">Dalmatian daisy</name>
    <name type="synonym">Chrysanthemum cinerariifolium</name>
    <dbReference type="NCBI Taxonomy" id="118510"/>
    <lineage>
        <taxon>Eukaryota</taxon>
        <taxon>Viridiplantae</taxon>
        <taxon>Streptophyta</taxon>
        <taxon>Embryophyta</taxon>
        <taxon>Tracheophyta</taxon>
        <taxon>Spermatophyta</taxon>
        <taxon>Magnoliopsida</taxon>
        <taxon>eudicotyledons</taxon>
        <taxon>Gunneridae</taxon>
        <taxon>Pentapetalae</taxon>
        <taxon>asterids</taxon>
        <taxon>campanulids</taxon>
        <taxon>Asterales</taxon>
        <taxon>Asteraceae</taxon>
        <taxon>Asteroideae</taxon>
        <taxon>Anthemideae</taxon>
        <taxon>Anthemidinae</taxon>
        <taxon>Tanacetum</taxon>
    </lineage>
</organism>
<keyword evidence="4" id="KW-0500">Molybdenum</keyword>
<evidence type="ECO:0000256" key="8">
    <source>
        <dbReference type="SAM" id="Phobius"/>
    </source>
</evidence>
<keyword evidence="6 8" id="KW-1133">Transmembrane helix</keyword>
<dbReference type="Pfam" id="PF00528">
    <property type="entry name" value="BPD_transp_1"/>
    <property type="match status" value="1"/>
</dbReference>
<name>A0A699PZG2_TANCI</name>
<dbReference type="GO" id="GO:0005886">
    <property type="term" value="C:plasma membrane"/>
    <property type="evidence" value="ECO:0007669"/>
    <property type="project" value="UniProtKB-SubCell"/>
</dbReference>
<dbReference type="AlphaFoldDB" id="A0A699PZG2"/>
<evidence type="ECO:0000256" key="5">
    <source>
        <dbReference type="ARBA" id="ARBA00022692"/>
    </source>
</evidence>
<comment type="caution">
    <text evidence="11">The sequence shown here is derived from an EMBL/GenBank/DDBJ whole genome shotgun (WGS) entry which is preliminary data.</text>
</comment>
<protein>
    <submittedName>
        <fullName evidence="11">Probable transport protein, chloroplastic</fullName>
    </submittedName>
</protein>
<feature type="transmembrane region" description="Helical" evidence="8">
    <location>
        <begin position="73"/>
        <end position="93"/>
    </location>
</feature>
<dbReference type="NCBIfam" id="TIGR02141">
    <property type="entry name" value="modB_ABC"/>
    <property type="match status" value="1"/>
</dbReference>
<reference evidence="11" key="1">
    <citation type="journal article" date="2019" name="Sci. Rep.">
        <title>Draft genome of Tanacetum cinerariifolium, the natural source of mosquito coil.</title>
        <authorList>
            <person name="Yamashiro T."/>
            <person name="Shiraishi A."/>
            <person name="Satake H."/>
            <person name="Nakayama K."/>
        </authorList>
    </citation>
    <scope>NUCLEOTIDE SEQUENCE</scope>
</reference>
<dbReference type="InterPro" id="IPR035906">
    <property type="entry name" value="MetI-like_sf"/>
</dbReference>
<dbReference type="InterPro" id="IPR027417">
    <property type="entry name" value="P-loop_NTPase"/>
</dbReference>